<dbReference type="RefSeq" id="WP_091832145.1">
    <property type="nucleotide sequence ID" value="NZ_FPAA01000001.1"/>
</dbReference>
<organism evidence="2 3">
    <name type="scientific">Marininema halotolerans</name>
    <dbReference type="NCBI Taxonomy" id="1155944"/>
    <lineage>
        <taxon>Bacteria</taxon>
        <taxon>Bacillati</taxon>
        <taxon>Bacillota</taxon>
        <taxon>Bacilli</taxon>
        <taxon>Bacillales</taxon>
        <taxon>Thermoactinomycetaceae</taxon>
        <taxon>Marininema</taxon>
    </lineage>
</organism>
<dbReference type="CDD" id="cd01830">
    <property type="entry name" value="XynE_like"/>
    <property type="match status" value="1"/>
</dbReference>
<dbReference type="PANTHER" id="PTHR43784">
    <property type="entry name" value="GDSL-LIKE LIPASE/ACYLHYDROLASE, PUTATIVE (AFU_ORTHOLOGUE AFUA_2G00820)-RELATED"/>
    <property type="match status" value="1"/>
</dbReference>
<dbReference type="AlphaFoldDB" id="A0A1I6NRR6"/>
<feature type="domain" description="SGNH hydrolase-type esterase" evidence="1">
    <location>
        <begin position="215"/>
        <end position="400"/>
    </location>
</feature>
<accession>A0A1I6NRR6</accession>
<dbReference type="Pfam" id="PF13472">
    <property type="entry name" value="Lipase_GDSL_2"/>
    <property type="match status" value="1"/>
</dbReference>
<dbReference type="Gene3D" id="3.40.50.1110">
    <property type="entry name" value="SGNH hydrolase"/>
    <property type="match status" value="1"/>
</dbReference>
<dbReference type="SUPFAM" id="SSF52266">
    <property type="entry name" value="SGNH hydrolase"/>
    <property type="match status" value="1"/>
</dbReference>
<protein>
    <submittedName>
        <fullName evidence="2">Lysophospholipase L1</fullName>
    </submittedName>
</protein>
<dbReference type="OrthoDB" id="1828825at2"/>
<dbReference type="EMBL" id="FPAA01000001">
    <property type="protein sequence ID" value="SFS30603.1"/>
    <property type="molecule type" value="Genomic_DNA"/>
</dbReference>
<keyword evidence="3" id="KW-1185">Reference proteome</keyword>
<proteinExistence type="predicted"/>
<evidence type="ECO:0000313" key="3">
    <source>
        <dbReference type="Proteomes" id="UP000198660"/>
    </source>
</evidence>
<dbReference type="Proteomes" id="UP000198660">
    <property type="component" value="Unassembled WGS sequence"/>
</dbReference>
<dbReference type="InterPro" id="IPR036514">
    <property type="entry name" value="SGNH_hydro_sf"/>
</dbReference>
<dbReference type="PANTHER" id="PTHR43784:SF2">
    <property type="entry name" value="GDSL-LIKE LIPASE_ACYLHYDROLASE, PUTATIVE (AFU_ORTHOLOGUE AFUA_2G00820)-RELATED"/>
    <property type="match status" value="1"/>
</dbReference>
<gene>
    <name evidence="2" type="ORF">SAMN05444972_10165</name>
</gene>
<sequence>MRRWIRFGVLLLVTLIAIGWVVNRMEPQQRAEGYEPPKNKIWVGAWTAAHQYPSGVALLGVKNQTARMIVNPHMDGEKIQLRLSNAYGDKPIIFKEVTVAIAGIGADLDPNTLRRVTYKGKQSVIVPVGQEIQSDPISLRVARGEKLAVSMYVPKASGPVSWHRVARQVSYLSTEGNHTMDMDPINFDTPVTSWYWLSGVDILTTDEEKKAVVTMGDSITDGVGSTGNMDRRYPDYLAERFRAVGIPLSVLNAGISGNKVLRDDPIYGPRALNRFERDVLNQPGVSHVILLEGINDIGHLPHNYDPESLIKGYRELIEKAHDQGVRIYMGTLLPNDGAAYHTPEGEATRQQVNNWIRHSGVPDGVVDFDKVMRDPSHPNRLRPAYDSGDHLHPSDAGYQAMARAVPLDWFR</sequence>
<evidence type="ECO:0000313" key="2">
    <source>
        <dbReference type="EMBL" id="SFS30603.1"/>
    </source>
</evidence>
<dbReference type="InterPro" id="IPR013830">
    <property type="entry name" value="SGNH_hydro"/>
</dbReference>
<name>A0A1I6NRR6_9BACL</name>
<reference evidence="3" key="1">
    <citation type="submission" date="2016-10" db="EMBL/GenBank/DDBJ databases">
        <authorList>
            <person name="Varghese N."/>
            <person name="Submissions S."/>
        </authorList>
    </citation>
    <scope>NUCLEOTIDE SEQUENCE [LARGE SCALE GENOMIC DNA]</scope>
    <source>
        <strain evidence="3">DSM 45789</strain>
    </source>
</reference>
<evidence type="ECO:0000259" key="1">
    <source>
        <dbReference type="Pfam" id="PF13472"/>
    </source>
</evidence>
<dbReference type="InterPro" id="IPR053140">
    <property type="entry name" value="GDSL_Rv0518-like"/>
</dbReference>